<evidence type="ECO:0000313" key="1">
    <source>
        <dbReference type="EMBL" id="VWC62716.1"/>
    </source>
</evidence>
<sequence>MAGGLEPGGELFTPDMPNAENAWLPAQMQTNCAGQTLHDVGFHRLLTHQNQAFASDVEDPCREIGVRQAL</sequence>
<proteinExistence type="predicted"/>
<dbReference type="AlphaFoldDB" id="A0A6P2TY95"/>
<name>A0A6P2TY95_BURL3</name>
<organism evidence="1 2">
    <name type="scientific">Burkholderia lata (strain ATCC 17760 / DSM 23089 / LMG 22485 / NCIMB 9086 / R18194 / 383)</name>
    <dbReference type="NCBI Taxonomy" id="482957"/>
    <lineage>
        <taxon>Bacteria</taxon>
        <taxon>Pseudomonadati</taxon>
        <taxon>Pseudomonadota</taxon>
        <taxon>Betaproteobacteria</taxon>
        <taxon>Burkholderiales</taxon>
        <taxon>Burkholderiaceae</taxon>
        <taxon>Burkholderia</taxon>
        <taxon>Burkholderia cepacia complex</taxon>
    </lineage>
</organism>
<protein>
    <submittedName>
        <fullName evidence="1">Uncharacterized protein</fullName>
    </submittedName>
</protein>
<accession>A0A6P2TY95</accession>
<evidence type="ECO:0000313" key="2">
    <source>
        <dbReference type="Proteomes" id="UP000494260"/>
    </source>
</evidence>
<gene>
    <name evidence="1" type="ORF">BLA18109_01830</name>
</gene>
<dbReference type="EMBL" id="CABVQH010000004">
    <property type="protein sequence ID" value="VWC62716.1"/>
    <property type="molecule type" value="Genomic_DNA"/>
</dbReference>
<dbReference type="Proteomes" id="UP000494260">
    <property type="component" value="Unassembled WGS sequence"/>
</dbReference>
<reference evidence="1 2" key="1">
    <citation type="submission" date="2019-09" db="EMBL/GenBank/DDBJ databases">
        <authorList>
            <person name="Depoorter E."/>
        </authorList>
    </citation>
    <scope>NUCLEOTIDE SEQUENCE [LARGE SCALE GENOMIC DNA]</scope>
    <source>
        <strain evidence="1">R-18109</strain>
    </source>
</reference>